<feature type="domain" description="Lysozyme inhibitor LprI-like N-terminal" evidence="2">
    <location>
        <begin position="45"/>
        <end position="147"/>
    </location>
</feature>
<feature type="chain" id="PRO_5011001385" description="Lysozyme inhibitor LprI-like N-terminal domain-containing protein" evidence="1">
    <location>
        <begin position="17"/>
        <end position="159"/>
    </location>
</feature>
<evidence type="ECO:0000313" key="3">
    <source>
        <dbReference type="EMBL" id="ARU01127.1"/>
    </source>
</evidence>
<dbReference type="Pfam" id="PF07007">
    <property type="entry name" value="LprI"/>
    <property type="match status" value="1"/>
</dbReference>
<dbReference type="STRING" id="1122181.GCA_000382265_02489"/>
<gene>
    <name evidence="3" type="ORF">LOKVESSMR4R_01814</name>
</gene>
<evidence type="ECO:0000259" key="2">
    <source>
        <dbReference type="Pfam" id="PF07007"/>
    </source>
</evidence>
<dbReference type="Gene3D" id="1.20.1270.180">
    <property type="match status" value="1"/>
</dbReference>
<feature type="signal peptide" evidence="1">
    <location>
        <begin position="1"/>
        <end position="16"/>
    </location>
</feature>
<proteinExistence type="predicted"/>
<keyword evidence="1" id="KW-0732">Signal</keyword>
<protein>
    <recommendedName>
        <fullName evidence="2">Lysozyme inhibitor LprI-like N-terminal domain-containing protein</fullName>
    </recommendedName>
</protein>
<dbReference type="KEGG" id="lvs:LOKVESSMR4R_01814"/>
<dbReference type="AlphaFoldDB" id="A0A1Y0EBZ8"/>
<dbReference type="RefSeq" id="WP_087207686.1">
    <property type="nucleotide sequence ID" value="NZ_CP021431.1"/>
</dbReference>
<dbReference type="EMBL" id="CP021431">
    <property type="protein sequence ID" value="ARU01127.1"/>
    <property type="molecule type" value="Genomic_DNA"/>
</dbReference>
<organism evidence="3 4">
    <name type="scientific">Yoonia vestfoldensis</name>
    <dbReference type="NCBI Taxonomy" id="245188"/>
    <lineage>
        <taxon>Bacteria</taxon>
        <taxon>Pseudomonadati</taxon>
        <taxon>Pseudomonadota</taxon>
        <taxon>Alphaproteobacteria</taxon>
        <taxon>Rhodobacterales</taxon>
        <taxon>Paracoccaceae</taxon>
        <taxon>Yoonia</taxon>
    </lineage>
</organism>
<dbReference type="Proteomes" id="UP000195273">
    <property type="component" value="Chromosome"/>
</dbReference>
<name>A0A1Y0EBZ8_9RHOB</name>
<reference evidence="3 4" key="1">
    <citation type="submission" date="2017-05" db="EMBL/GenBank/DDBJ databases">
        <title>Genome Sequence of Loktanella vestfoldensis Strain SMR4r Isolated from a Culture of the Diatom Skeletonema marinoi.</title>
        <authorList>
            <person name="Topel M."/>
            <person name="Pinder M.I.M."/>
            <person name="Johansson O.N."/>
            <person name="Kourtchenko O."/>
            <person name="Godhe A."/>
            <person name="Clarke A.K."/>
        </authorList>
    </citation>
    <scope>NUCLEOTIDE SEQUENCE [LARGE SCALE GENOMIC DNA]</scope>
    <source>
        <strain evidence="3 4">SMR4r</strain>
    </source>
</reference>
<keyword evidence="4" id="KW-1185">Reference proteome</keyword>
<accession>A0A1Y0EBZ8</accession>
<evidence type="ECO:0000256" key="1">
    <source>
        <dbReference type="SAM" id="SignalP"/>
    </source>
</evidence>
<dbReference type="OrthoDB" id="7340239at2"/>
<dbReference type="InterPro" id="IPR009739">
    <property type="entry name" value="LprI-like_N"/>
</dbReference>
<evidence type="ECO:0000313" key="4">
    <source>
        <dbReference type="Proteomes" id="UP000195273"/>
    </source>
</evidence>
<sequence length="159" mass="17052">MKIAAIALLLPCAAIAQDDWLYAPMVARCLDSGTQACIGEAASLCMAEEPQGDTTMGISDCLAGEAGAWDVLLNTEYAAARDFARAMDADDATLFPEYAQRADQVQAAQRAWIAFRDANCAMQHGLWGAGSMRRIAAADCLLQMTAAQSFVLRDYHSLP</sequence>